<organism evidence="1 2">
    <name type="scientific">Sediminimonas qiaohouensis</name>
    <dbReference type="NCBI Taxonomy" id="552061"/>
    <lineage>
        <taxon>Bacteria</taxon>
        <taxon>Pseudomonadati</taxon>
        <taxon>Pseudomonadota</taxon>
        <taxon>Alphaproteobacteria</taxon>
        <taxon>Rhodobacterales</taxon>
        <taxon>Roseobacteraceae</taxon>
        <taxon>Sediminimonas</taxon>
    </lineage>
</organism>
<dbReference type="EMBL" id="VENJ01000010">
    <property type="protein sequence ID" value="MTJ04768.1"/>
    <property type="molecule type" value="Genomic_DNA"/>
</dbReference>
<dbReference type="InterPro" id="IPR046734">
    <property type="entry name" value="DUF6626"/>
</dbReference>
<protein>
    <submittedName>
        <fullName evidence="1">Uncharacterized protein</fullName>
    </submittedName>
</protein>
<comment type="caution">
    <text evidence="1">The sequence shown here is derived from an EMBL/GenBank/DDBJ whole genome shotgun (WGS) entry which is preliminary data.</text>
</comment>
<accession>A0A7C9HLY6</accession>
<dbReference type="AlphaFoldDB" id="A0A7C9HLY6"/>
<dbReference type="Proteomes" id="UP000483078">
    <property type="component" value="Unassembled WGS sequence"/>
</dbReference>
<dbReference type="Pfam" id="PF20331">
    <property type="entry name" value="DUF6626"/>
    <property type="match status" value="1"/>
</dbReference>
<name>A0A7C9HLY6_9RHOB</name>
<gene>
    <name evidence="1" type="ORF">FH759_08775</name>
</gene>
<sequence>MEDIRDKLRACNAIKNEREFCERWLGKSECYLRTLRLNDLHPSADALMTCASKLGWYADELQQSDQRHHRHWAGVFAGLRSDCVMTVERAAQAKWQGVAVTAEKPCCGV</sequence>
<proteinExistence type="predicted"/>
<evidence type="ECO:0000313" key="1">
    <source>
        <dbReference type="EMBL" id="MTJ04768.1"/>
    </source>
</evidence>
<evidence type="ECO:0000313" key="2">
    <source>
        <dbReference type="Proteomes" id="UP000483078"/>
    </source>
</evidence>
<reference evidence="1 2" key="1">
    <citation type="submission" date="2019-06" db="EMBL/GenBank/DDBJ databases">
        <title>Enrichment of Autotrophic Halophilic Microorganisms from Red Sea Brine Pool Using Microbial Electrosynthesis System.</title>
        <authorList>
            <person name="Alqahtani M.F."/>
            <person name="Bajracharya S."/>
            <person name="Katuri K.P."/>
            <person name="Ali M."/>
            <person name="Saikaly P.E."/>
        </authorList>
    </citation>
    <scope>NUCLEOTIDE SEQUENCE [LARGE SCALE GENOMIC DNA]</scope>
    <source>
        <strain evidence="1">MES6</strain>
    </source>
</reference>